<dbReference type="AlphaFoldDB" id="A0A6C0AZK5"/>
<evidence type="ECO:0000256" key="1">
    <source>
        <dbReference type="SAM" id="Phobius"/>
    </source>
</evidence>
<protein>
    <submittedName>
        <fullName evidence="2">Uncharacterized protein</fullName>
    </submittedName>
</protein>
<organism evidence="2">
    <name type="scientific">viral metagenome</name>
    <dbReference type="NCBI Taxonomy" id="1070528"/>
    <lineage>
        <taxon>unclassified sequences</taxon>
        <taxon>metagenomes</taxon>
        <taxon>organismal metagenomes</taxon>
    </lineage>
</organism>
<proteinExistence type="predicted"/>
<evidence type="ECO:0000313" key="2">
    <source>
        <dbReference type="EMBL" id="QHS84730.1"/>
    </source>
</evidence>
<accession>A0A6C0AZK5</accession>
<reference evidence="2" key="1">
    <citation type="journal article" date="2020" name="Nature">
        <title>Giant virus diversity and host interactions through global metagenomics.</title>
        <authorList>
            <person name="Schulz F."/>
            <person name="Roux S."/>
            <person name="Paez-Espino D."/>
            <person name="Jungbluth S."/>
            <person name="Walsh D.A."/>
            <person name="Denef V.J."/>
            <person name="McMahon K.D."/>
            <person name="Konstantinidis K.T."/>
            <person name="Eloe-Fadrosh E.A."/>
            <person name="Kyrpides N.C."/>
            <person name="Woyke T."/>
        </authorList>
    </citation>
    <scope>NUCLEOTIDE SEQUENCE</scope>
    <source>
        <strain evidence="2">GVMAG-S-ERX556022-25</strain>
    </source>
</reference>
<dbReference type="EMBL" id="MN738812">
    <property type="protein sequence ID" value="QHS84730.1"/>
    <property type="molecule type" value="Genomic_DNA"/>
</dbReference>
<keyword evidence="1" id="KW-0472">Membrane</keyword>
<sequence>MIFITIFLISHQECSQNSNICSYPFHENIIQNDCNFDIIRINRNDLLCSDYGRNKKYCNHYSLPYEFTITKEIGANNKENIIIKPYAMWETNDFNYKIKVADLYYTFTCSNLDNFPKLILNIVPKKEFDKSFQQEIFEFISLICLILFIYVILTFTFASISNTNDNFWLGYTLANSQNNYKRRTYCE</sequence>
<name>A0A6C0AZK5_9ZZZZ</name>
<keyword evidence="1" id="KW-1133">Transmembrane helix</keyword>
<keyword evidence="1" id="KW-0812">Transmembrane</keyword>
<feature type="transmembrane region" description="Helical" evidence="1">
    <location>
        <begin position="136"/>
        <end position="160"/>
    </location>
</feature>